<dbReference type="PANTHER" id="PTHR33048">
    <property type="entry name" value="PTH11-LIKE INTEGRAL MEMBRANE PROTEIN (AFU_ORTHOLOGUE AFUA_5G11245)"/>
    <property type="match status" value="1"/>
</dbReference>
<dbReference type="InterPro" id="IPR049326">
    <property type="entry name" value="Rhodopsin_dom_fungi"/>
</dbReference>
<feature type="transmembrane region" description="Helical" evidence="6">
    <location>
        <begin position="173"/>
        <end position="192"/>
    </location>
</feature>
<evidence type="ECO:0000313" key="9">
    <source>
        <dbReference type="Proteomes" id="UP000701801"/>
    </source>
</evidence>
<proteinExistence type="inferred from homology"/>
<comment type="caution">
    <text evidence="8">The sequence shown here is derived from an EMBL/GenBank/DDBJ whole genome shotgun (WGS) entry which is preliminary data.</text>
</comment>
<evidence type="ECO:0000259" key="7">
    <source>
        <dbReference type="Pfam" id="PF20684"/>
    </source>
</evidence>
<evidence type="ECO:0000256" key="1">
    <source>
        <dbReference type="ARBA" id="ARBA00004141"/>
    </source>
</evidence>
<feature type="domain" description="Rhodopsin" evidence="7">
    <location>
        <begin position="28"/>
        <end position="256"/>
    </location>
</feature>
<feature type="transmembrane region" description="Helical" evidence="6">
    <location>
        <begin position="204"/>
        <end position="221"/>
    </location>
</feature>
<evidence type="ECO:0000256" key="2">
    <source>
        <dbReference type="ARBA" id="ARBA00022692"/>
    </source>
</evidence>
<protein>
    <recommendedName>
        <fullName evidence="7">Rhodopsin domain-containing protein</fullName>
    </recommendedName>
</protein>
<reference evidence="8" key="1">
    <citation type="submission" date="2021-07" db="EMBL/GenBank/DDBJ databases">
        <authorList>
            <person name="Durling M."/>
        </authorList>
    </citation>
    <scope>NUCLEOTIDE SEQUENCE</scope>
</reference>
<keyword evidence="3 6" id="KW-1133">Transmembrane helix</keyword>
<evidence type="ECO:0000256" key="3">
    <source>
        <dbReference type="ARBA" id="ARBA00022989"/>
    </source>
</evidence>
<feature type="transmembrane region" description="Helical" evidence="6">
    <location>
        <begin position="233"/>
        <end position="255"/>
    </location>
</feature>
<accession>A0A9N9LL95</accession>
<dbReference type="OrthoDB" id="5393606at2759"/>
<dbReference type="Proteomes" id="UP000701801">
    <property type="component" value="Unassembled WGS sequence"/>
</dbReference>
<feature type="transmembrane region" description="Helical" evidence="6">
    <location>
        <begin position="86"/>
        <end position="109"/>
    </location>
</feature>
<dbReference type="Pfam" id="PF20684">
    <property type="entry name" value="Fung_rhodopsin"/>
    <property type="match status" value="1"/>
</dbReference>
<feature type="transmembrane region" description="Helical" evidence="6">
    <location>
        <begin position="121"/>
        <end position="142"/>
    </location>
</feature>
<dbReference type="AlphaFoldDB" id="A0A9N9LL95"/>
<keyword evidence="4 6" id="KW-0472">Membrane</keyword>
<keyword evidence="2 6" id="KW-0812">Transmembrane</keyword>
<name>A0A9N9LL95_9HELO</name>
<comment type="subcellular location">
    <subcellularLocation>
        <location evidence="1">Membrane</location>
        <topology evidence="1">Multi-pass membrane protein</topology>
    </subcellularLocation>
</comment>
<comment type="similarity">
    <text evidence="5">Belongs to the SAT4 family.</text>
</comment>
<dbReference type="PANTHER" id="PTHR33048:SF134">
    <property type="entry name" value="INTEGRAL MEMBRANE PROTEIN"/>
    <property type="match status" value="1"/>
</dbReference>
<organism evidence="8 9">
    <name type="scientific">Hymenoscyphus albidus</name>
    <dbReference type="NCBI Taxonomy" id="595503"/>
    <lineage>
        <taxon>Eukaryota</taxon>
        <taxon>Fungi</taxon>
        <taxon>Dikarya</taxon>
        <taxon>Ascomycota</taxon>
        <taxon>Pezizomycotina</taxon>
        <taxon>Leotiomycetes</taxon>
        <taxon>Helotiales</taxon>
        <taxon>Helotiaceae</taxon>
        <taxon>Hymenoscyphus</taxon>
    </lineage>
</organism>
<evidence type="ECO:0000256" key="4">
    <source>
        <dbReference type="ARBA" id="ARBA00023136"/>
    </source>
</evidence>
<dbReference type="EMBL" id="CAJVRM010000109">
    <property type="protein sequence ID" value="CAG8974587.1"/>
    <property type="molecule type" value="Genomic_DNA"/>
</dbReference>
<evidence type="ECO:0000256" key="6">
    <source>
        <dbReference type="SAM" id="Phobius"/>
    </source>
</evidence>
<evidence type="ECO:0000256" key="5">
    <source>
        <dbReference type="ARBA" id="ARBA00038359"/>
    </source>
</evidence>
<feature type="transmembrane region" description="Helical" evidence="6">
    <location>
        <begin position="12"/>
        <end position="32"/>
    </location>
</feature>
<dbReference type="InterPro" id="IPR052337">
    <property type="entry name" value="SAT4-like"/>
</dbReference>
<evidence type="ECO:0000313" key="8">
    <source>
        <dbReference type="EMBL" id="CAG8974587.1"/>
    </source>
</evidence>
<keyword evidence="9" id="KW-1185">Reference proteome</keyword>
<sequence length="339" mass="36980">MMSDSPGRVGCYVAAIVLLVFSTATVGLRLRVRSIKRSYLGLDDLFISISLLFVWALAIILIVATAKVTIGVRVSSVHNEILGSKFAFISQVLSTIVYGTVKLSVLLLFRRIFHGKIFDVISFSAIALVVASSAALFFATLFQCGPNLADLWTGPNAPAGHCGPTRSIELGNAVSDVVTGLLVLIIPVPMIWKLHMSLAQKTGIMAVFMLGYIKTLAHVVGSNPFDLETNIMVWSYVEAGIGIIAASLSTLTPLLQGHMEEDGMRSRISLTSTRSQKKGGEISETNTWSYEMPNRDIYGQSSSQLTTRIEREMTRNFAVKIPGGRILRQDNVVVQEDRI</sequence>
<feature type="transmembrane region" description="Helical" evidence="6">
    <location>
        <begin position="44"/>
        <end position="66"/>
    </location>
</feature>
<gene>
    <name evidence="8" type="ORF">HYALB_00004384</name>
</gene>
<dbReference type="GO" id="GO:0016020">
    <property type="term" value="C:membrane"/>
    <property type="evidence" value="ECO:0007669"/>
    <property type="project" value="UniProtKB-SubCell"/>
</dbReference>